<dbReference type="EMBL" id="PRBV01000025">
    <property type="protein sequence ID" value="RTJ77978.1"/>
    <property type="molecule type" value="Genomic_DNA"/>
</dbReference>
<feature type="compositionally biased region" description="Low complexity" evidence="1">
    <location>
        <begin position="275"/>
        <end position="285"/>
    </location>
</feature>
<dbReference type="Proteomes" id="UP000288507">
    <property type="component" value="Unassembled WGS sequence"/>
</dbReference>
<evidence type="ECO:0000313" key="2">
    <source>
        <dbReference type="EMBL" id="RTJ77978.1"/>
    </source>
</evidence>
<feature type="region of interest" description="Disordered" evidence="1">
    <location>
        <begin position="329"/>
        <end position="365"/>
    </location>
</feature>
<gene>
    <name evidence="2" type="ORF">C3H57_09750</name>
</gene>
<accession>A0A431E9H4</accession>
<evidence type="ECO:0000313" key="3">
    <source>
        <dbReference type="Proteomes" id="UP000288507"/>
    </source>
</evidence>
<sequence>MNFDKLISQVERFKQEAVRSSGYSGGNYNNENRPYNLGFITEGTHKVRILLDQGGEWSSPATYYHNIKVPGSADKYKRVLCADQFSMALKRSAESCPVCREVKLVYDYNDGIADEANKIKLGGYNRYTREKIYKVFLYLHETTAPSDFWTPGAFHVAIVNTRIWTALKSIVETNVEEAQQSPNPEEVLNLFNYQADHQPIIQLQIKKGAGGSATATLTRSTPELKLSEKIQADQLPILTQVWVDSVNGLKPEELARGSEEVKQIFNQQVVMGGATPQAQTAQPAQETQLKGEPSPVNTQVHLQQMNEMNAPQPLTNPSVQPTPEIKPEVQAVNQPAQPQQAPTQPTQSVQPQATQTVTTAPAPEQVAGDKPSCYTQFNPTNPNCVSCNLDTKRQCIVDTARKKSGM</sequence>
<dbReference type="RefSeq" id="WP_126232554.1">
    <property type="nucleotide sequence ID" value="NZ_PRBV01000025.1"/>
</dbReference>
<evidence type="ECO:0000256" key="1">
    <source>
        <dbReference type="SAM" id="MobiDB-lite"/>
    </source>
</evidence>
<dbReference type="AlphaFoldDB" id="A0A431E9H4"/>
<reference evidence="2" key="1">
    <citation type="journal article" date="2019" name="Appl. Environ. Microbiol.">
        <title>Population genetics and characterization of Campylobacter jejuni isolates in western jackdaws and game birds in Finland.</title>
        <authorList>
            <person name="Kovanen S."/>
            <person name="Rossi M."/>
            <person name="Pohja-Mykra M."/>
            <person name="Nieminen T."/>
            <person name="Raunio-Saarnisto M."/>
            <person name="Sauvala M."/>
            <person name="Fredriksson-Ahomaa M."/>
            <person name="Hanninen M.L."/>
            <person name="Kivisto R."/>
        </authorList>
    </citation>
    <scope>NUCLEOTIDE SEQUENCE [LARGE SCALE GENOMIC DNA]</scope>
    <source>
        <strain evidence="2">CB313</strain>
    </source>
</reference>
<protein>
    <submittedName>
        <fullName evidence="2">Uncharacterized protein</fullName>
    </submittedName>
</protein>
<name>A0A431E9H4_CAMJU</name>
<proteinExistence type="predicted"/>
<organism evidence="2 3">
    <name type="scientific">Campylobacter jejuni</name>
    <dbReference type="NCBI Taxonomy" id="197"/>
    <lineage>
        <taxon>Bacteria</taxon>
        <taxon>Pseudomonadati</taxon>
        <taxon>Campylobacterota</taxon>
        <taxon>Epsilonproteobacteria</taxon>
        <taxon>Campylobacterales</taxon>
        <taxon>Campylobacteraceae</taxon>
        <taxon>Campylobacter</taxon>
    </lineage>
</organism>
<comment type="caution">
    <text evidence="2">The sequence shown here is derived from an EMBL/GenBank/DDBJ whole genome shotgun (WGS) entry which is preliminary data.</text>
</comment>
<feature type="region of interest" description="Disordered" evidence="1">
    <location>
        <begin position="275"/>
        <end position="295"/>
    </location>
</feature>